<reference evidence="2 3" key="1">
    <citation type="submission" date="2013-12" db="EMBL/GenBank/DDBJ databases">
        <authorList>
            <consortium name="DOE Joint Genome Institute"/>
            <person name="Eisen J."/>
            <person name="Huntemann M."/>
            <person name="Han J."/>
            <person name="Chen A."/>
            <person name="Kyrpides N."/>
            <person name="Mavromatis K."/>
            <person name="Markowitz V."/>
            <person name="Palaniappan K."/>
            <person name="Ivanova N."/>
            <person name="Schaumberg A."/>
            <person name="Pati A."/>
            <person name="Liolios K."/>
            <person name="Nordberg H.P."/>
            <person name="Cantor M.N."/>
            <person name="Hua S.X."/>
            <person name="Woyke T."/>
        </authorList>
    </citation>
    <scope>NUCLEOTIDE SEQUENCE [LARGE SCALE GENOMIC DNA]</scope>
    <source>
        <strain evidence="2 3">DSM 23557</strain>
    </source>
</reference>
<keyword evidence="1" id="KW-0472">Membrane</keyword>
<keyword evidence="1" id="KW-0812">Transmembrane</keyword>
<sequence length="121" mass="14209">METKDAIKFLNGISLIFMVLFLVFKMDAFLYISMTIIAIILISESISKIIASKLIQIFLFIGTINSKILLTIIFYFVLTPTAFLFRLSNRKIVAYFNDNSMPSYFIDINKNYNKEFYEKQW</sequence>
<feature type="transmembrane region" description="Helical" evidence="1">
    <location>
        <begin position="57"/>
        <end position="85"/>
    </location>
</feature>
<dbReference type="AlphaFoldDB" id="W0DIG5"/>
<organism evidence="3">
    <name type="scientific">Thermocrinis ruber</name>
    <dbReference type="NCBI Taxonomy" id="75906"/>
    <lineage>
        <taxon>Bacteria</taxon>
        <taxon>Pseudomonadati</taxon>
        <taxon>Aquificota</taxon>
        <taxon>Aquificia</taxon>
        <taxon>Aquificales</taxon>
        <taxon>Aquificaceae</taxon>
        <taxon>Thermocrinis</taxon>
    </lineage>
</organism>
<evidence type="ECO:0000313" key="2">
    <source>
        <dbReference type="EMBL" id="AHE96803.1"/>
    </source>
</evidence>
<gene>
    <name evidence="2" type="ORF">THERU_04045</name>
</gene>
<feature type="transmembrane region" description="Helical" evidence="1">
    <location>
        <begin position="29"/>
        <end position="51"/>
    </location>
</feature>
<dbReference type="KEGG" id="trd:THERU_04045"/>
<evidence type="ECO:0000313" key="3">
    <source>
        <dbReference type="Proteomes" id="UP000018914"/>
    </source>
</evidence>
<dbReference type="EMBL" id="CP007028">
    <property type="protein sequence ID" value="AHE96803.1"/>
    <property type="molecule type" value="Genomic_DNA"/>
</dbReference>
<evidence type="ECO:0000256" key="1">
    <source>
        <dbReference type="SAM" id="Phobius"/>
    </source>
</evidence>
<accession>W0DIG5</accession>
<proteinExistence type="predicted"/>
<keyword evidence="3" id="KW-1185">Reference proteome</keyword>
<dbReference type="HOGENOM" id="CLU_2036960_0_0_0"/>
<dbReference type="Proteomes" id="UP000018914">
    <property type="component" value="Chromosome"/>
</dbReference>
<name>W0DIG5_9AQUI</name>
<protein>
    <submittedName>
        <fullName evidence="2">Uncharacterized protein</fullName>
    </submittedName>
</protein>
<dbReference type="STRING" id="75906.THERU_04045"/>
<keyword evidence="1" id="KW-1133">Transmembrane helix</keyword>
<feature type="transmembrane region" description="Helical" evidence="1">
    <location>
        <begin position="6"/>
        <end position="24"/>
    </location>
</feature>